<evidence type="ECO:0000256" key="2">
    <source>
        <dbReference type="SAM" id="Phobius"/>
    </source>
</evidence>
<proteinExistence type="predicted"/>
<gene>
    <name evidence="3" type="ORF">CBOVIS_LOCUS6192</name>
</gene>
<dbReference type="AlphaFoldDB" id="A0A8S1ERG0"/>
<feature type="compositionally biased region" description="Low complexity" evidence="1">
    <location>
        <begin position="260"/>
        <end position="279"/>
    </location>
</feature>
<keyword evidence="4" id="KW-1185">Reference proteome</keyword>
<keyword evidence="2" id="KW-1133">Transmembrane helix</keyword>
<keyword evidence="2" id="KW-0812">Transmembrane</keyword>
<evidence type="ECO:0000313" key="4">
    <source>
        <dbReference type="Proteomes" id="UP000494206"/>
    </source>
</evidence>
<dbReference type="OrthoDB" id="5814520at2759"/>
<accession>A0A8S1ERG0</accession>
<feature type="transmembrane region" description="Helical" evidence="2">
    <location>
        <begin position="99"/>
        <end position="124"/>
    </location>
</feature>
<dbReference type="Proteomes" id="UP000494206">
    <property type="component" value="Unassembled WGS sequence"/>
</dbReference>
<dbReference type="EMBL" id="CADEPM010000004">
    <property type="protein sequence ID" value="CAB3403773.1"/>
    <property type="molecule type" value="Genomic_DNA"/>
</dbReference>
<feature type="region of interest" description="Disordered" evidence="1">
    <location>
        <begin position="1"/>
        <end position="25"/>
    </location>
</feature>
<organism evidence="3 4">
    <name type="scientific">Caenorhabditis bovis</name>
    <dbReference type="NCBI Taxonomy" id="2654633"/>
    <lineage>
        <taxon>Eukaryota</taxon>
        <taxon>Metazoa</taxon>
        <taxon>Ecdysozoa</taxon>
        <taxon>Nematoda</taxon>
        <taxon>Chromadorea</taxon>
        <taxon>Rhabditida</taxon>
        <taxon>Rhabditina</taxon>
        <taxon>Rhabditomorpha</taxon>
        <taxon>Rhabditoidea</taxon>
        <taxon>Rhabditidae</taxon>
        <taxon>Peloderinae</taxon>
        <taxon>Caenorhabditis</taxon>
    </lineage>
</organism>
<feature type="transmembrane region" description="Helical" evidence="2">
    <location>
        <begin position="155"/>
        <end position="173"/>
    </location>
</feature>
<feature type="transmembrane region" description="Helical" evidence="2">
    <location>
        <begin position="73"/>
        <end position="93"/>
    </location>
</feature>
<reference evidence="3 4" key="1">
    <citation type="submission" date="2020-04" db="EMBL/GenBank/DDBJ databases">
        <authorList>
            <person name="Laetsch R D."/>
            <person name="Stevens L."/>
            <person name="Kumar S."/>
            <person name="Blaxter L. M."/>
        </authorList>
    </citation>
    <scope>NUCLEOTIDE SEQUENCE [LARGE SCALE GENOMIC DNA]</scope>
</reference>
<feature type="transmembrane region" description="Helical" evidence="2">
    <location>
        <begin position="48"/>
        <end position="66"/>
    </location>
</feature>
<sequence>MQQSNQNVENEQPNAAAPHDDEQQAPARRPKSWHEHIFAVLDYFSTESALTLYLLIHWIISCAIIIKFPENDTISFIAFVYFVSLLFAFISIMSRTNIYLLPLILFTAFGIVILFMLIYFSLIFEQKAYLMVNICNREGLIEVCKVIQESNKVQLLIILIALDIFFLLTSMAISRQVVRNSIPLPPHHPNAFYLYPNMVPHPTVIVGPVDLDEPPRYSVIEQVTQTNPPPRPNVNTETSPPRYSYWERTFGKKKPPTATPPKFRSSLTSSLSQCTTQPTDSTKHH</sequence>
<comment type="caution">
    <text evidence="3">The sequence shown here is derived from an EMBL/GenBank/DDBJ whole genome shotgun (WGS) entry which is preliminary data.</text>
</comment>
<feature type="region of interest" description="Disordered" evidence="1">
    <location>
        <begin position="223"/>
        <end position="285"/>
    </location>
</feature>
<keyword evidence="2" id="KW-0472">Membrane</keyword>
<protein>
    <submittedName>
        <fullName evidence="3">Uncharacterized protein</fullName>
    </submittedName>
</protein>
<feature type="compositionally biased region" description="Polar residues" evidence="1">
    <location>
        <begin position="1"/>
        <end position="13"/>
    </location>
</feature>
<evidence type="ECO:0000313" key="3">
    <source>
        <dbReference type="EMBL" id="CAB3403773.1"/>
    </source>
</evidence>
<name>A0A8S1ERG0_9PELO</name>
<evidence type="ECO:0000256" key="1">
    <source>
        <dbReference type="SAM" id="MobiDB-lite"/>
    </source>
</evidence>